<evidence type="ECO:0000256" key="2">
    <source>
        <dbReference type="ARBA" id="ARBA00005558"/>
    </source>
</evidence>
<name>A0ABP9QNF9_9RHOO</name>
<evidence type="ECO:0000259" key="5">
    <source>
        <dbReference type="Pfam" id="PF22178"/>
    </source>
</evidence>
<evidence type="ECO:0000256" key="1">
    <source>
        <dbReference type="ARBA" id="ARBA00004613"/>
    </source>
</evidence>
<gene>
    <name evidence="6" type="primary">vgrG1b</name>
    <name evidence="6" type="ORF">GCM10025770_19570</name>
</gene>
<organism evidence="6 7">
    <name type="scientific">Viridibacterium curvum</name>
    <dbReference type="NCBI Taxonomy" id="1101404"/>
    <lineage>
        <taxon>Bacteria</taxon>
        <taxon>Pseudomonadati</taxon>
        <taxon>Pseudomonadota</taxon>
        <taxon>Betaproteobacteria</taxon>
        <taxon>Rhodocyclales</taxon>
        <taxon>Rhodocyclaceae</taxon>
        <taxon>Viridibacterium</taxon>
    </lineage>
</organism>
<dbReference type="Gene3D" id="2.40.50.230">
    <property type="entry name" value="Gp5 N-terminal domain"/>
    <property type="match status" value="1"/>
</dbReference>
<comment type="caution">
    <text evidence="6">The sequence shown here is derived from an EMBL/GenBank/DDBJ whole genome shotgun (WGS) entry which is preliminary data.</text>
</comment>
<evidence type="ECO:0000313" key="6">
    <source>
        <dbReference type="EMBL" id="GAA5164902.1"/>
    </source>
</evidence>
<dbReference type="NCBIfam" id="TIGR03361">
    <property type="entry name" value="VI_Rhs_Vgr"/>
    <property type="match status" value="1"/>
</dbReference>
<dbReference type="InterPro" id="IPR050708">
    <property type="entry name" value="T6SS_VgrG/RHS"/>
</dbReference>
<dbReference type="Gene3D" id="2.30.110.50">
    <property type="match status" value="1"/>
</dbReference>
<feature type="domain" description="Gp5/Type VI secretion system Vgr protein OB-fold" evidence="4">
    <location>
        <begin position="382"/>
        <end position="450"/>
    </location>
</feature>
<dbReference type="Pfam" id="PF22178">
    <property type="entry name" value="Gp5_trimer_C"/>
    <property type="match status" value="1"/>
</dbReference>
<dbReference type="SUPFAM" id="SSF69349">
    <property type="entry name" value="Phage fibre proteins"/>
    <property type="match status" value="1"/>
</dbReference>
<comment type="subcellular location">
    <subcellularLocation>
        <location evidence="1">Secreted</location>
    </subcellularLocation>
</comment>
<dbReference type="InterPro" id="IPR054030">
    <property type="entry name" value="Gp5_Vgr_C"/>
</dbReference>
<dbReference type="SUPFAM" id="SSF69255">
    <property type="entry name" value="gp5 N-terminal domain-like"/>
    <property type="match status" value="1"/>
</dbReference>
<dbReference type="SUPFAM" id="SSF69279">
    <property type="entry name" value="Phage tail proteins"/>
    <property type="match status" value="2"/>
</dbReference>
<reference evidence="7" key="1">
    <citation type="journal article" date="2019" name="Int. J. Syst. Evol. Microbiol.">
        <title>The Global Catalogue of Microorganisms (GCM) 10K type strain sequencing project: providing services to taxonomists for standard genome sequencing and annotation.</title>
        <authorList>
            <consortium name="The Broad Institute Genomics Platform"/>
            <consortium name="The Broad Institute Genome Sequencing Center for Infectious Disease"/>
            <person name="Wu L."/>
            <person name="Ma J."/>
        </authorList>
    </citation>
    <scope>NUCLEOTIDE SEQUENCE [LARGE SCALE GENOMIC DNA]</scope>
    <source>
        <strain evidence="7">JCM 18715</strain>
    </source>
</reference>
<protein>
    <submittedName>
        <fullName evidence="6">Type VI secretion system spike protein VgrG1b</fullName>
    </submittedName>
</protein>
<proteinExistence type="inferred from homology"/>
<dbReference type="EMBL" id="BAABLD010000008">
    <property type="protein sequence ID" value="GAA5164902.1"/>
    <property type="molecule type" value="Genomic_DNA"/>
</dbReference>
<accession>A0ABP9QNF9</accession>
<evidence type="ECO:0000313" key="7">
    <source>
        <dbReference type="Proteomes" id="UP001500547"/>
    </source>
</evidence>
<dbReference type="Gene3D" id="3.55.50.10">
    <property type="entry name" value="Baseplate protein-like domains"/>
    <property type="match status" value="1"/>
</dbReference>
<dbReference type="PANTHER" id="PTHR32305:SF15">
    <property type="entry name" value="PROTEIN RHSA-RELATED"/>
    <property type="match status" value="1"/>
</dbReference>
<dbReference type="Pfam" id="PF05954">
    <property type="entry name" value="Phage_GPD"/>
    <property type="match status" value="1"/>
</dbReference>
<keyword evidence="7" id="KW-1185">Reference proteome</keyword>
<sequence length="745" mass="82604">MADESQFQLITPLGSALRLHKIVAREKLCHISQFEAECLSEQADLDIDKILGQMVSVRIALPDLSHRYLCGYVTRFAHSGTRGRFQTFQCVIHAWPWFLTRTTDCRIFQQRSVPDIIKDVFADHGAIAEFRNDLTGTYEPRDYCVQYRESDFDFVCRLMEEEGIYFFFEHDENKNTLVLADSVSAHNPVPGFGTINFVSHGGSRRDSGDYITDWHFAQAVQSGKTRIIDYDFERPSVKLDAKAAQEQEHEHADLEQFDYPGGFVKQPHGDHYARVRIDELHSQFEQARARTSVRAAGTGMLFKLDGHVRSEQNREYLILATTMHMQAEGYEADGTGGSHFSSELVVLPSSQQFRPVRRTPQPVVKGPHTAVVVGPSGSEIYTDKYGRVKVQFHWDRLGKKDENSSCWVRVSFPWAGKQWGFVSIPRIGHEVVVEFLEGNPDRPLITGSVYNAEQMPPYALPDNMTQSGIKTRSSTGGSADNFNEIRFEDKKGSEQVYIHAEKNLDSVIENNETRDIGNDRTTTIGHDDIIEIKNNRNEKVSQNEFIEIGNNRTEIVGGNEQIEVRGDRTETVFGNEDVLISGNRTHNVSGNNSLTVIGNDDNTITGNQSNTVTGSITETVTGSVTQTVTGSVMMSVTAGLTINSVAPMTINAPAGYTLNTPTSIVETTPAKIGFLGFGMEYNGAKMEYTGLATAMKAADVSIVAGLALDMAAIKTENEPLKIGNIASEIKTNGLKATLAGLFVLT</sequence>
<dbReference type="RefSeq" id="WP_345532744.1">
    <property type="nucleotide sequence ID" value="NZ_BAABLD010000008.1"/>
</dbReference>
<keyword evidence="3" id="KW-0964">Secreted</keyword>
<evidence type="ECO:0000256" key="3">
    <source>
        <dbReference type="ARBA" id="ARBA00022525"/>
    </source>
</evidence>
<dbReference type="InterPro" id="IPR037026">
    <property type="entry name" value="Vgr_OB-fold_dom_sf"/>
</dbReference>
<comment type="similarity">
    <text evidence="2">Belongs to the VgrG protein family.</text>
</comment>
<dbReference type="Pfam" id="PF04717">
    <property type="entry name" value="Phage_base_V"/>
    <property type="match status" value="1"/>
</dbReference>
<dbReference type="InterPro" id="IPR017847">
    <property type="entry name" value="T6SS_RhsGE_Vgr_subset"/>
</dbReference>
<dbReference type="Proteomes" id="UP001500547">
    <property type="component" value="Unassembled WGS sequence"/>
</dbReference>
<dbReference type="PANTHER" id="PTHR32305">
    <property type="match status" value="1"/>
</dbReference>
<evidence type="ECO:0000259" key="4">
    <source>
        <dbReference type="Pfam" id="PF04717"/>
    </source>
</evidence>
<dbReference type="InterPro" id="IPR006533">
    <property type="entry name" value="T6SS_Vgr_RhsGE"/>
</dbReference>
<dbReference type="NCBIfam" id="TIGR01646">
    <property type="entry name" value="vgr_GE"/>
    <property type="match status" value="1"/>
</dbReference>
<dbReference type="InterPro" id="IPR006531">
    <property type="entry name" value="Gp5/Vgr_OB"/>
</dbReference>
<dbReference type="Gene3D" id="4.10.220.110">
    <property type="match status" value="1"/>
</dbReference>
<feature type="domain" description="Gp5/Type VI secretion system Vgr C-terminal trimerisation" evidence="5">
    <location>
        <begin position="467"/>
        <end position="578"/>
    </location>
</feature>